<comment type="caution">
    <text evidence="2">The sequence shown here is derived from an EMBL/GenBank/DDBJ whole genome shotgun (WGS) entry which is preliminary data.</text>
</comment>
<reference evidence="2" key="1">
    <citation type="submission" date="2020-08" db="EMBL/GenBank/DDBJ databases">
        <title>Multicomponent nature underlies the extraordinary mechanical properties of spider dragline silk.</title>
        <authorList>
            <person name="Kono N."/>
            <person name="Nakamura H."/>
            <person name="Mori M."/>
            <person name="Yoshida Y."/>
            <person name="Ohtoshi R."/>
            <person name="Malay A.D."/>
            <person name="Moran D.A.P."/>
            <person name="Tomita M."/>
            <person name="Numata K."/>
            <person name="Arakawa K."/>
        </authorList>
    </citation>
    <scope>NUCLEOTIDE SEQUENCE</scope>
</reference>
<protein>
    <submittedName>
        <fullName evidence="2">Uncharacterized protein</fullName>
    </submittedName>
</protein>
<proteinExistence type="predicted"/>
<evidence type="ECO:0000313" key="2">
    <source>
        <dbReference type="EMBL" id="GFT69020.1"/>
    </source>
</evidence>
<dbReference type="OrthoDB" id="6434793at2759"/>
<name>A0A8X6U2Q9_NEPPI</name>
<keyword evidence="3" id="KW-1185">Reference proteome</keyword>
<feature type="region of interest" description="Disordered" evidence="1">
    <location>
        <begin position="1"/>
        <end position="23"/>
    </location>
</feature>
<sequence length="103" mass="12103">MKLANITDRTSVSSEDLEGQGVNRRMNLRDPVPKFDPKNADLNLFFEIFEKQGKKEKVAEERWFSKLMPLLHLGIGELVVKEPLEKGDKYTHIKIYYYINLYL</sequence>
<dbReference type="AlphaFoldDB" id="A0A8X6U2Q9"/>
<evidence type="ECO:0000256" key="1">
    <source>
        <dbReference type="SAM" id="MobiDB-lite"/>
    </source>
</evidence>
<organism evidence="2 3">
    <name type="scientific">Nephila pilipes</name>
    <name type="common">Giant wood spider</name>
    <name type="synonym">Nephila maculata</name>
    <dbReference type="NCBI Taxonomy" id="299642"/>
    <lineage>
        <taxon>Eukaryota</taxon>
        <taxon>Metazoa</taxon>
        <taxon>Ecdysozoa</taxon>
        <taxon>Arthropoda</taxon>
        <taxon>Chelicerata</taxon>
        <taxon>Arachnida</taxon>
        <taxon>Araneae</taxon>
        <taxon>Araneomorphae</taxon>
        <taxon>Entelegynae</taxon>
        <taxon>Araneoidea</taxon>
        <taxon>Nephilidae</taxon>
        <taxon>Nephila</taxon>
    </lineage>
</organism>
<evidence type="ECO:0000313" key="3">
    <source>
        <dbReference type="Proteomes" id="UP000887013"/>
    </source>
</evidence>
<dbReference type="EMBL" id="BMAW01116069">
    <property type="protein sequence ID" value="GFT69020.1"/>
    <property type="molecule type" value="Genomic_DNA"/>
</dbReference>
<dbReference type="Proteomes" id="UP000887013">
    <property type="component" value="Unassembled WGS sequence"/>
</dbReference>
<gene>
    <name evidence="2" type="ORF">NPIL_677911</name>
</gene>
<accession>A0A8X6U2Q9</accession>